<dbReference type="InterPro" id="IPR029028">
    <property type="entry name" value="Alpha/beta_knot_MTases"/>
</dbReference>
<dbReference type="GO" id="GO:0070042">
    <property type="term" value="F:rRNA (uridine-N3-)-methyltransferase activity"/>
    <property type="evidence" value="ECO:0007669"/>
    <property type="project" value="TreeGrafter"/>
</dbReference>
<reference evidence="14" key="1">
    <citation type="submission" date="2016-11" db="EMBL/GenBank/DDBJ databases">
        <authorList>
            <person name="Varghese N."/>
            <person name="Submissions S."/>
        </authorList>
    </citation>
    <scope>NUCLEOTIDE SEQUENCE [LARGE SCALE GENOMIC DNA]</scope>
    <source>
        <strain evidence="14">DSM 15807</strain>
    </source>
</reference>
<proteinExistence type="inferred from homology"/>
<evidence type="ECO:0000256" key="7">
    <source>
        <dbReference type="ARBA" id="ARBA00022691"/>
    </source>
</evidence>
<name>A0A1M5RUC4_9BACT</name>
<evidence type="ECO:0000256" key="6">
    <source>
        <dbReference type="ARBA" id="ARBA00022679"/>
    </source>
</evidence>
<dbReference type="PANTHER" id="PTHR30027">
    <property type="entry name" value="RIBOSOMAL RNA SMALL SUBUNIT METHYLTRANSFERASE E"/>
    <property type="match status" value="1"/>
</dbReference>
<dbReference type="Gene3D" id="3.40.1280.10">
    <property type="match status" value="1"/>
</dbReference>
<dbReference type="InterPro" id="IPR006700">
    <property type="entry name" value="RsmE"/>
</dbReference>
<evidence type="ECO:0000313" key="14">
    <source>
        <dbReference type="Proteomes" id="UP000242592"/>
    </source>
</evidence>
<feature type="domain" description="Ribosomal RNA small subunit methyltransferase E methyltransferase" evidence="11">
    <location>
        <begin position="72"/>
        <end position="220"/>
    </location>
</feature>
<sequence>MPNIFFCTVDNENAFFDSHETTHFKVVRKKAGDIVICTDGNGNKYKVQIKQLGKKESFGSILESKYIGEEKNNSRLILFAPSGKWERLRWLIEKAVELGVDKIYITKTKFSNRDYSQKQDKINFLIRDSCKQCARFHFPKFEIINFNDITEVAPANTFFLDFNGKKIPEEIGNNVGLIVGPEGGFSEEEIKILKQNFVGIVLGRKILRFETAALVSLSYFSLKLSKI</sequence>
<dbReference type="SUPFAM" id="SSF88697">
    <property type="entry name" value="PUA domain-like"/>
    <property type="match status" value="1"/>
</dbReference>
<dbReference type="AlphaFoldDB" id="A0A1M5RUC4"/>
<accession>A0A1M5RUC4</accession>
<dbReference type="PANTHER" id="PTHR30027:SF3">
    <property type="entry name" value="16S RRNA (URACIL(1498)-N(3))-METHYLTRANSFERASE"/>
    <property type="match status" value="1"/>
</dbReference>
<dbReference type="InterPro" id="IPR046886">
    <property type="entry name" value="RsmE_MTase_dom"/>
</dbReference>
<dbReference type="OrthoDB" id="9815641at2"/>
<keyword evidence="6 10" id="KW-0808">Transferase</keyword>
<dbReference type="NCBIfam" id="TIGR00046">
    <property type="entry name" value="RsmE family RNA methyltransferase"/>
    <property type="match status" value="1"/>
</dbReference>
<evidence type="ECO:0000259" key="12">
    <source>
        <dbReference type="Pfam" id="PF20260"/>
    </source>
</evidence>
<dbReference type="Pfam" id="PF20260">
    <property type="entry name" value="PUA_4"/>
    <property type="match status" value="1"/>
</dbReference>
<keyword evidence="5 10" id="KW-0489">Methyltransferase</keyword>
<evidence type="ECO:0000256" key="5">
    <source>
        <dbReference type="ARBA" id="ARBA00022603"/>
    </source>
</evidence>
<evidence type="ECO:0000256" key="4">
    <source>
        <dbReference type="ARBA" id="ARBA00022552"/>
    </source>
</evidence>
<dbReference type="NCBIfam" id="NF008704">
    <property type="entry name" value="PRK11713.6-3"/>
    <property type="match status" value="1"/>
</dbReference>
<evidence type="ECO:0000256" key="2">
    <source>
        <dbReference type="ARBA" id="ARBA00005528"/>
    </source>
</evidence>
<dbReference type="EMBL" id="FQXN01000002">
    <property type="protein sequence ID" value="SHH29907.1"/>
    <property type="molecule type" value="Genomic_DNA"/>
</dbReference>
<dbReference type="GO" id="GO:0070475">
    <property type="term" value="P:rRNA base methylation"/>
    <property type="evidence" value="ECO:0007669"/>
    <property type="project" value="TreeGrafter"/>
</dbReference>
<evidence type="ECO:0000256" key="8">
    <source>
        <dbReference type="ARBA" id="ARBA00025699"/>
    </source>
</evidence>
<dbReference type="InterPro" id="IPR015947">
    <property type="entry name" value="PUA-like_sf"/>
</dbReference>
<dbReference type="PIRSF" id="PIRSF015601">
    <property type="entry name" value="MTase_slr0722"/>
    <property type="match status" value="1"/>
</dbReference>
<dbReference type="GO" id="GO:0005737">
    <property type="term" value="C:cytoplasm"/>
    <property type="evidence" value="ECO:0007669"/>
    <property type="project" value="UniProtKB-SubCell"/>
</dbReference>
<comment type="catalytic activity">
    <reaction evidence="9 10">
        <text>uridine(1498) in 16S rRNA + S-adenosyl-L-methionine = N(3)-methyluridine(1498) in 16S rRNA + S-adenosyl-L-homocysteine + H(+)</text>
        <dbReference type="Rhea" id="RHEA:42920"/>
        <dbReference type="Rhea" id="RHEA-COMP:10283"/>
        <dbReference type="Rhea" id="RHEA-COMP:10284"/>
        <dbReference type="ChEBI" id="CHEBI:15378"/>
        <dbReference type="ChEBI" id="CHEBI:57856"/>
        <dbReference type="ChEBI" id="CHEBI:59789"/>
        <dbReference type="ChEBI" id="CHEBI:65315"/>
        <dbReference type="ChEBI" id="CHEBI:74502"/>
        <dbReference type="EC" id="2.1.1.193"/>
    </reaction>
</comment>
<comment type="similarity">
    <text evidence="2 10">Belongs to the RNA methyltransferase RsmE family.</text>
</comment>
<evidence type="ECO:0000313" key="13">
    <source>
        <dbReference type="EMBL" id="SHH29907.1"/>
    </source>
</evidence>
<organism evidence="13 14">
    <name type="scientific">Thermosipho atlanticus DSM 15807</name>
    <dbReference type="NCBI Taxonomy" id="1123380"/>
    <lineage>
        <taxon>Bacteria</taxon>
        <taxon>Thermotogati</taxon>
        <taxon>Thermotogota</taxon>
        <taxon>Thermotogae</taxon>
        <taxon>Thermotogales</taxon>
        <taxon>Fervidobacteriaceae</taxon>
        <taxon>Thermosipho</taxon>
    </lineage>
</organism>
<feature type="domain" description="Ribosomal RNA small subunit methyltransferase E PUA-like" evidence="12">
    <location>
        <begin position="18"/>
        <end position="59"/>
    </location>
</feature>
<dbReference type="InterPro" id="IPR029026">
    <property type="entry name" value="tRNA_m1G_MTases_N"/>
</dbReference>
<comment type="subcellular location">
    <subcellularLocation>
        <location evidence="1 10">Cytoplasm</location>
    </subcellularLocation>
</comment>
<evidence type="ECO:0000256" key="9">
    <source>
        <dbReference type="ARBA" id="ARBA00047944"/>
    </source>
</evidence>
<gene>
    <name evidence="13" type="ORF">SAMN02745199_0630</name>
</gene>
<protein>
    <recommendedName>
        <fullName evidence="10">Ribosomal RNA small subunit methyltransferase E</fullName>
        <ecNumber evidence="10">2.1.1.193</ecNumber>
    </recommendedName>
</protein>
<evidence type="ECO:0000256" key="10">
    <source>
        <dbReference type="PIRNR" id="PIRNR015601"/>
    </source>
</evidence>
<comment type="function">
    <text evidence="8 10">Specifically methylates the N3 position of the uracil ring of uridine 1498 (m3U1498) in 16S rRNA. Acts on the fully assembled 30S ribosomal subunit.</text>
</comment>
<keyword evidence="4 10" id="KW-0698">rRNA processing</keyword>
<dbReference type="CDD" id="cd18084">
    <property type="entry name" value="RsmE-like"/>
    <property type="match status" value="1"/>
</dbReference>
<evidence type="ECO:0000259" key="11">
    <source>
        <dbReference type="Pfam" id="PF04452"/>
    </source>
</evidence>
<dbReference type="Proteomes" id="UP000242592">
    <property type="component" value="Unassembled WGS sequence"/>
</dbReference>
<dbReference type="InterPro" id="IPR046887">
    <property type="entry name" value="RsmE_PUA-like"/>
</dbReference>
<keyword evidence="14" id="KW-1185">Reference proteome</keyword>
<dbReference type="SUPFAM" id="SSF75217">
    <property type="entry name" value="alpha/beta knot"/>
    <property type="match status" value="1"/>
</dbReference>
<dbReference type="RefSeq" id="WP_073072099.1">
    <property type="nucleotide sequence ID" value="NZ_FQXN01000002.1"/>
</dbReference>
<keyword evidence="3 10" id="KW-0963">Cytoplasm</keyword>
<dbReference type="STRING" id="1123380.SAMN02745199_0630"/>
<dbReference type="Gene3D" id="2.40.240.20">
    <property type="entry name" value="Hypothetical PUA domain-like, domain 1"/>
    <property type="match status" value="1"/>
</dbReference>
<evidence type="ECO:0000256" key="1">
    <source>
        <dbReference type="ARBA" id="ARBA00004496"/>
    </source>
</evidence>
<dbReference type="Pfam" id="PF04452">
    <property type="entry name" value="Methyltrans_RNA"/>
    <property type="match status" value="1"/>
</dbReference>
<evidence type="ECO:0000256" key="3">
    <source>
        <dbReference type="ARBA" id="ARBA00022490"/>
    </source>
</evidence>
<dbReference type="EC" id="2.1.1.193" evidence="10"/>
<keyword evidence="7 10" id="KW-0949">S-adenosyl-L-methionine</keyword>